<feature type="domain" description="RNA 2-O ribose methyltransferase substrate binding" evidence="4">
    <location>
        <begin position="5"/>
        <end position="80"/>
    </location>
</feature>
<dbReference type="STRING" id="336988.NT96_06705"/>
<dbReference type="SUPFAM" id="SSF75217">
    <property type="entry name" value="alpha/beta knot"/>
    <property type="match status" value="1"/>
</dbReference>
<dbReference type="PANTHER" id="PTHR46429:SF1">
    <property type="entry name" value="23S RRNA (GUANOSINE-2'-O-)-METHYLTRANSFERASE RLMB"/>
    <property type="match status" value="1"/>
</dbReference>
<gene>
    <name evidence="5" type="ORF">OKIT_1823</name>
</gene>
<protein>
    <submittedName>
        <fullName evidence="5">TrmH family tRNA/rRNA methyltransferase</fullName>
    </submittedName>
</protein>
<dbReference type="NCBIfam" id="TIGR00186">
    <property type="entry name" value="rRNA_methyl_3"/>
    <property type="match status" value="1"/>
</dbReference>
<dbReference type="InterPro" id="IPR004441">
    <property type="entry name" value="rRNA_MeTrfase_TrmH"/>
</dbReference>
<evidence type="ECO:0000313" key="5">
    <source>
        <dbReference type="EMBL" id="EHN59893.1"/>
    </source>
</evidence>
<dbReference type="SUPFAM" id="SSF55315">
    <property type="entry name" value="L30e-like"/>
    <property type="match status" value="1"/>
</dbReference>
<comment type="similarity">
    <text evidence="1">Belongs to the class IV-like SAM-binding methyltransferase superfamily. RNA methyltransferase TrmH family.</text>
</comment>
<dbReference type="PATRIC" id="fig|1045004.4.peg.1793"/>
<dbReference type="Pfam" id="PF08032">
    <property type="entry name" value="SpoU_sub_bind"/>
    <property type="match status" value="1"/>
</dbReference>
<dbReference type="OrthoDB" id="9794400at2"/>
<keyword evidence="3 5" id="KW-0808">Transferase</keyword>
<dbReference type="InterPro" id="IPR001537">
    <property type="entry name" value="SpoU_MeTrfase"/>
</dbReference>
<keyword evidence="6" id="KW-1185">Reference proteome</keyword>
<dbReference type="InterPro" id="IPR029026">
    <property type="entry name" value="tRNA_m1G_MTases_N"/>
</dbReference>
<dbReference type="AlphaFoldDB" id="G9WGR6"/>
<dbReference type="Pfam" id="PF00588">
    <property type="entry name" value="SpoU_methylase"/>
    <property type="match status" value="1"/>
</dbReference>
<dbReference type="PANTHER" id="PTHR46429">
    <property type="entry name" value="23S RRNA (GUANOSINE-2'-O-)-METHYLTRANSFERASE RLMB"/>
    <property type="match status" value="1"/>
</dbReference>
<evidence type="ECO:0000256" key="1">
    <source>
        <dbReference type="ARBA" id="ARBA00007228"/>
    </source>
</evidence>
<dbReference type="InterPro" id="IPR029028">
    <property type="entry name" value="Alpha/beta_knot_MTases"/>
</dbReference>
<dbReference type="InterPro" id="IPR029064">
    <property type="entry name" value="Ribosomal_eL30-like_sf"/>
</dbReference>
<dbReference type="Gene3D" id="3.40.1280.10">
    <property type="match status" value="1"/>
</dbReference>
<dbReference type="InterPro" id="IPR013123">
    <property type="entry name" value="SpoU_subst-bd"/>
</dbReference>
<sequence>MVKEVVYGIHAAIEALDNNKSVSRIYLSDSLAKNRVLEIEKKAVIGHQPIVKVDNRRLDELTDHGNHQGVAVEIEAYSYVSLPEILAKKTDHDPFLVILDEIEDPQNLGSILRTADAAGIDGIIIPKRRAVQLTQTVAKISTGAIEHVPVARVTNINNAIDSLKDAGFWIFGTDMKGQDYTQWNAKGPVALVIGNEGRGISPQTKKKVDQMLTIPMVGHVQSLNAGVAAALLIYQGFNSRRIGS</sequence>
<dbReference type="Gene3D" id="3.30.1330.30">
    <property type="match status" value="1"/>
</dbReference>
<dbReference type="CDD" id="cd18103">
    <property type="entry name" value="SpoU-like_RlmB"/>
    <property type="match status" value="1"/>
</dbReference>
<organism evidence="5 6">
    <name type="scientific">Oenococcus kitaharae DSM 17330</name>
    <dbReference type="NCBI Taxonomy" id="1045004"/>
    <lineage>
        <taxon>Bacteria</taxon>
        <taxon>Bacillati</taxon>
        <taxon>Bacillota</taxon>
        <taxon>Bacilli</taxon>
        <taxon>Lactobacillales</taxon>
        <taxon>Lactobacillaceae</taxon>
        <taxon>Oenococcus</taxon>
    </lineage>
</organism>
<evidence type="ECO:0000256" key="2">
    <source>
        <dbReference type="ARBA" id="ARBA00022603"/>
    </source>
</evidence>
<dbReference type="EMBL" id="AFVZ01000001">
    <property type="protein sequence ID" value="EHN59893.1"/>
    <property type="molecule type" value="Genomic_DNA"/>
</dbReference>
<evidence type="ECO:0000259" key="4">
    <source>
        <dbReference type="SMART" id="SM00967"/>
    </source>
</evidence>
<reference evidence="5 6" key="1">
    <citation type="journal article" date="2012" name="PLoS ONE">
        <title>Functional divergence in the genus oenococcus as predicted by genome sequencing of the newly-described species, Oenococcus kitaharae.</title>
        <authorList>
            <person name="Borneman A.R."/>
            <person name="McCarthy J.M."/>
            <person name="Chambers P.J."/>
            <person name="Bartowsky E.J."/>
        </authorList>
    </citation>
    <scope>NUCLEOTIDE SEQUENCE [LARGE SCALE GENOMIC DNA]</scope>
    <source>
        <strain evidence="6">DSM17330</strain>
    </source>
</reference>
<dbReference type="Proteomes" id="UP000004959">
    <property type="component" value="Chromosome"/>
</dbReference>
<keyword evidence="2 5" id="KW-0489">Methyltransferase</keyword>
<dbReference type="GO" id="GO:0032259">
    <property type="term" value="P:methylation"/>
    <property type="evidence" value="ECO:0007669"/>
    <property type="project" value="UniProtKB-KW"/>
</dbReference>
<dbReference type="GO" id="GO:0005829">
    <property type="term" value="C:cytosol"/>
    <property type="evidence" value="ECO:0007669"/>
    <property type="project" value="TreeGrafter"/>
</dbReference>
<proteinExistence type="inferred from homology"/>
<accession>G9WGR6</accession>
<dbReference type="GO" id="GO:0003723">
    <property type="term" value="F:RNA binding"/>
    <property type="evidence" value="ECO:0007669"/>
    <property type="project" value="InterPro"/>
</dbReference>
<comment type="caution">
    <text evidence="5">The sequence shown here is derived from an EMBL/GenBank/DDBJ whole genome shotgun (WGS) entry which is preliminary data.</text>
</comment>
<dbReference type="GO" id="GO:0006396">
    <property type="term" value="P:RNA processing"/>
    <property type="evidence" value="ECO:0007669"/>
    <property type="project" value="InterPro"/>
</dbReference>
<evidence type="ECO:0000313" key="6">
    <source>
        <dbReference type="Proteomes" id="UP000004959"/>
    </source>
</evidence>
<dbReference type="GO" id="GO:0008173">
    <property type="term" value="F:RNA methyltransferase activity"/>
    <property type="evidence" value="ECO:0007669"/>
    <property type="project" value="InterPro"/>
</dbReference>
<dbReference type="FunFam" id="3.40.1280.10:FF:000008">
    <property type="entry name" value="Group 3 RNA methyltransferase TrmH"/>
    <property type="match status" value="1"/>
</dbReference>
<dbReference type="RefSeq" id="WP_007747253.1">
    <property type="nucleotide sequence ID" value="NZ_CM001398.1"/>
</dbReference>
<dbReference type="eggNOG" id="COG0566">
    <property type="taxonomic scope" value="Bacteria"/>
</dbReference>
<evidence type="ECO:0000256" key="3">
    <source>
        <dbReference type="ARBA" id="ARBA00022679"/>
    </source>
</evidence>
<dbReference type="SMART" id="SM00967">
    <property type="entry name" value="SpoU_sub_bind"/>
    <property type="match status" value="1"/>
</dbReference>
<dbReference type="HOGENOM" id="CLU_021322_0_1_9"/>
<name>G9WGR6_9LACO</name>